<evidence type="ECO:0000313" key="3">
    <source>
        <dbReference type="EMBL" id="EMA29355.1"/>
    </source>
</evidence>
<evidence type="ECO:0000313" key="2">
    <source>
        <dbReference type="EMBL" id="APX00298.1"/>
    </source>
</evidence>
<reference evidence="2" key="3">
    <citation type="submission" date="2017-01" db="EMBL/GenBank/DDBJ databases">
        <authorList>
            <person name="Mah S.A."/>
            <person name="Swanson W.J."/>
            <person name="Moy G.W."/>
            <person name="Vacquier V.D."/>
        </authorList>
    </citation>
    <scope>NUCLEOTIDE SEQUENCE</scope>
    <source>
        <strain evidence="2">AJ5</strain>
        <plasmid evidence="2">pHLAJ5I</plasmid>
    </source>
</reference>
<dbReference type="EMBL" id="AOLZ01000067">
    <property type="protein sequence ID" value="EMA29355.1"/>
    <property type="molecule type" value="Genomic_DNA"/>
</dbReference>
<evidence type="ECO:0000313" key="5">
    <source>
        <dbReference type="Proteomes" id="UP000186547"/>
    </source>
</evidence>
<keyword evidence="2" id="KW-0614">Plasmid</keyword>
<geneLocation type="plasmid" evidence="2">
    <name>pHLAJ5I</name>
</geneLocation>
<feature type="compositionally biased region" description="Acidic residues" evidence="1">
    <location>
        <begin position="1"/>
        <end position="11"/>
    </location>
</feature>
<evidence type="ECO:0000313" key="4">
    <source>
        <dbReference type="Proteomes" id="UP000011555"/>
    </source>
</evidence>
<feature type="compositionally biased region" description="Polar residues" evidence="1">
    <location>
        <begin position="23"/>
        <end position="37"/>
    </location>
</feature>
<protein>
    <submittedName>
        <fullName evidence="3">Uncharacterized protein</fullName>
    </submittedName>
</protein>
<name>M0LBL1_NATLA</name>
<dbReference type="AlphaFoldDB" id="M0LBL1"/>
<geneLocation type="plasmid" evidence="5">
    <name>phlaj5i</name>
</geneLocation>
<feature type="region of interest" description="Disordered" evidence="1">
    <location>
        <begin position="1"/>
        <end position="41"/>
    </location>
</feature>
<dbReference type="EMBL" id="CP019286">
    <property type="protein sequence ID" value="APX00298.1"/>
    <property type="molecule type" value="Genomic_DNA"/>
</dbReference>
<dbReference type="Proteomes" id="UP000011555">
    <property type="component" value="Unassembled WGS sequence"/>
</dbReference>
<organism evidence="3 4">
    <name type="scientific">Natronobacterium lacisalsi AJ5</name>
    <dbReference type="NCBI Taxonomy" id="358396"/>
    <lineage>
        <taxon>Archaea</taxon>
        <taxon>Methanobacteriati</taxon>
        <taxon>Methanobacteriota</taxon>
        <taxon>Stenosarchaea group</taxon>
        <taxon>Halobacteria</taxon>
        <taxon>Halobacteriales</taxon>
        <taxon>Natrialbaceae</taxon>
        <taxon>Natronobacterium</taxon>
    </lineage>
</organism>
<accession>M0LBL1</accession>
<reference evidence="2 5" key="1">
    <citation type="journal article" date="2011" name="J. Bacteriol.">
        <title>Genome sequence of Halobiforma lacisalsi AJ5, an extremely halophilic archaeon which harbors a bop gene.</title>
        <authorList>
            <person name="Jiang X."/>
            <person name="Wang S."/>
            <person name="Cheng H."/>
            <person name="Huo Y."/>
            <person name="Zhang X."/>
            <person name="Zhu X."/>
            <person name="Han X."/>
            <person name="Ni P."/>
            <person name="Wu M."/>
        </authorList>
    </citation>
    <scope>NUCLEOTIDE SEQUENCE [LARGE SCALE GENOMIC DNA]</scope>
    <source>
        <strain evidence="2 5">AJ5</strain>
        <plasmid evidence="2">pHLAJ5I</plasmid>
        <plasmid evidence="5">phlaj5i</plasmid>
    </source>
</reference>
<proteinExistence type="predicted"/>
<sequence length="75" mass="8516">MTLQELGEDLNYESANQDEKSTTSESALYSFDSSPNSREQDYRIDGDQTVIIVIKCDKFPFSHFTGVPIYLLLGF</sequence>
<dbReference type="KEGG" id="hlc:CHINAEXTREME21095"/>
<keyword evidence="4" id="KW-1185">Reference proteome</keyword>
<dbReference type="Proteomes" id="UP000186547">
    <property type="component" value="Plasmid pHLAJ5I"/>
</dbReference>
<reference evidence="3 4" key="2">
    <citation type="journal article" date="2014" name="PLoS Genet.">
        <title>Phylogenetically driven sequencing of extremely halophilic archaea reveals strategies for static and dynamic osmo-response.</title>
        <authorList>
            <person name="Becker E.A."/>
            <person name="Seitzer P.M."/>
            <person name="Tritt A."/>
            <person name="Larsen D."/>
            <person name="Krusor M."/>
            <person name="Yao A.I."/>
            <person name="Wu D."/>
            <person name="Madern D."/>
            <person name="Eisen J.A."/>
            <person name="Darling A.E."/>
            <person name="Facciotti M.T."/>
        </authorList>
    </citation>
    <scope>NUCLEOTIDE SEQUENCE [LARGE SCALE GENOMIC DNA]</scope>
    <source>
        <strain evidence="3 4">AJ5</strain>
    </source>
</reference>
<gene>
    <name evidence="3" type="ORF">C445_17044</name>
    <name evidence="2" type="ORF">CHINAEXTREME_21095</name>
</gene>
<evidence type="ECO:0000256" key="1">
    <source>
        <dbReference type="SAM" id="MobiDB-lite"/>
    </source>
</evidence>